<evidence type="ECO:0000313" key="5">
    <source>
        <dbReference type="Proteomes" id="UP000238479"/>
    </source>
</evidence>
<dbReference type="PANTHER" id="PTHR47926">
    <property type="entry name" value="PENTATRICOPEPTIDE REPEAT-CONTAINING PROTEIN"/>
    <property type="match status" value="1"/>
</dbReference>
<gene>
    <name evidence="4" type="ORF">RchiOBHm_Chr1g0319101</name>
</gene>
<dbReference type="Gene3D" id="1.25.40.10">
    <property type="entry name" value="Tetratricopeptide repeat domain"/>
    <property type="match status" value="1"/>
</dbReference>
<dbReference type="STRING" id="74649.A0A2P6S8G1"/>
<organism evidence="4 5">
    <name type="scientific">Rosa chinensis</name>
    <name type="common">China rose</name>
    <dbReference type="NCBI Taxonomy" id="74649"/>
    <lineage>
        <taxon>Eukaryota</taxon>
        <taxon>Viridiplantae</taxon>
        <taxon>Streptophyta</taxon>
        <taxon>Embryophyta</taxon>
        <taxon>Tracheophyta</taxon>
        <taxon>Spermatophyta</taxon>
        <taxon>Magnoliopsida</taxon>
        <taxon>eudicotyledons</taxon>
        <taxon>Gunneridae</taxon>
        <taxon>Pentapetalae</taxon>
        <taxon>rosids</taxon>
        <taxon>fabids</taxon>
        <taxon>Rosales</taxon>
        <taxon>Rosaceae</taxon>
        <taxon>Rosoideae</taxon>
        <taxon>Rosoideae incertae sedis</taxon>
        <taxon>Rosa</taxon>
    </lineage>
</organism>
<keyword evidence="3" id="KW-0812">Transmembrane</keyword>
<feature type="transmembrane region" description="Helical" evidence="3">
    <location>
        <begin position="59"/>
        <end position="88"/>
    </location>
</feature>
<accession>A0A2P6S8G1</accession>
<dbReference type="AlphaFoldDB" id="A0A2P6S8G1"/>
<comment type="caution">
    <text evidence="4">The sequence shown here is derived from an EMBL/GenBank/DDBJ whole genome shotgun (WGS) entry which is preliminary data.</text>
</comment>
<dbReference type="Gramene" id="PRQ54935">
    <property type="protein sequence ID" value="PRQ54935"/>
    <property type="gene ID" value="RchiOBHm_Chr1g0319101"/>
</dbReference>
<evidence type="ECO:0000313" key="4">
    <source>
        <dbReference type="EMBL" id="PRQ54935.1"/>
    </source>
</evidence>
<keyword evidence="5" id="KW-1185">Reference proteome</keyword>
<evidence type="ECO:0000256" key="1">
    <source>
        <dbReference type="ARBA" id="ARBA00022737"/>
    </source>
</evidence>
<keyword evidence="1" id="KW-0677">Repeat</keyword>
<dbReference type="PROSITE" id="PS51375">
    <property type="entry name" value="PPR"/>
    <property type="match status" value="1"/>
</dbReference>
<keyword evidence="3" id="KW-1133">Transmembrane helix</keyword>
<dbReference type="Pfam" id="PF01535">
    <property type="entry name" value="PPR"/>
    <property type="match status" value="1"/>
</dbReference>
<feature type="repeat" description="PPR" evidence="2">
    <location>
        <begin position="22"/>
        <end position="56"/>
    </location>
</feature>
<name>A0A2P6S8G1_ROSCH</name>
<sequence>MFARCGDPQSVMKVFDNMARRDFSAWTAAIGAMAMQGNGERAIELFDDRLKQGVKPDEVVFVAVLTACSHVGLLVFWISLFFHLLVFLSF</sequence>
<dbReference type="GO" id="GO:0009451">
    <property type="term" value="P:RNA modification"/>
    <property type="evidence" value="ECO:0007669"/>
    <property type="project" value="InterPro"/>
</dbReference>
<dbReference type="NCBIfam" id="TIGR00756">
    <property type="entry name" value="PPR"/>
    <property type="match status" value="1"/>
</dbReference>
<evidence type="ECO:0000256" key="2">
    <source>
        <dbReference type="PROSITE-ProRule" id="PRU00708"/>
    </source>
</evidence>
<dbReference type="InterPro" id="IPR046960">
    <property type="entry name" value="PPR_At4g14850-like_plant"/>
</dbReference>
<dbReference type="Pfam" id="PF13041">
    <property type="entry name" value="PPR_2"/>
    <property type="match status" value="1"/>
</dbReference>
<dbReference type="InterPro" id="IPR002885">
    <property type="entry name" value="PPR_rpt"/>
</dbReference>
<reference evidence="4 5" key="1">
    <citation type="journal article" date="2018" name="Nat. Genet.">
        <title>The Rosa genome provides new insights in the design of modern roses.</title>
        <authorList>
            <person name="Bendahmane M."/>
        </authorList>
    </citation>
    <scope>NUCLEOTIDE SEQUENCE [LARGE SCALE GENOMIC DNA]</scope>
    <source>
        <strain evidence="5">cv. Old Blush</strain>
    </source>
</reference>
<proteinExistence type="predicted"/>
<dbReference type="EMBL" id="PDCK01000039">
    <property type="protein sequence ID" value="PRQ54935.1"/>
    <property type="molecule type" value="Genomic_DNA"/>
</dbReference>
<protein>
    <submittedName>
        <fullName evidence="4">Putative pentatricopeptide</fullName>
    </submittedName>
</protein>
<dbReference type="Proteomes" id="UP000238479">
    <property type="component" value="Chromosome 1"/>
</dbReference>
<dbReference type="OMA" id="CFIRCYR"/>
<keyword evidence="3" id="KW-0472">Membrane</keyword>
<dbReference type="InterPro" id="IPR011990">
    <property type="entry name" value="TPR-like_helical_dom_sf"/>
</dbReference>
<evidence type="ECO:0000256" key="3">
    <source>
        <dbReference type="SAM" id="Phobius"/>
    </source>
</evidence>
<dbReference type="GO" id="GO:0003723">
    <property type="term" value="F:RNA binding"/>
    <property type="evidence" value="ECO:0007669"/>
    <property type="project" value="InterPro"/>
</dbReference>